<keyword evidence="3" id="KW-1185">Reference proteome</keyword>
<feature type="transmembrane region" description="Helical" evidence="1">
    <location>
        <begin position="12"/>
        <end position="37"/>
    </location>
</feature>
<feature type="transmembrane region" description="Helical" evidence="1">
    <location>
        <begin position="77"/>
        <end position="103"/>
    </location>
</feature>
<organism evidence="2 3">
    <name type="scientific">Pacificimonas aurantium</name>
    <dbReference type="NCBI Taxonomy" id="1250540"/>
    <lineage>
        <taxon>Bacteria</taxon>
        <taxon>Pseudomonadati</taxon>
        <taxon>Pseudomonadota</taxon>
        <taxon>Alphaproteobacteria</taxon>
        <taxon>Sphingomonadales</taxon>
        <taxon>Sphingosinicellaceae</taxon>
        <taxon>Pacificimonas</taxon>
    </lineage>
</organism>
<name>A0ABS7WLI8_9SPHN</name>
<dbReference type="RefSeq" id="WP_143712228.1">
    <property type="nucleotide sequence ID" value="NZ_JAGSGB010000002.1"/>
</dbReference>
<protein>
    <submittedName>
        <fullName evidence="2">Uncharacterized protein</fullName>
    </submittedName>
</protein>
<accession>A0ABS7WLI8</accession>
<evidence type="ECO:0000313" key="2">
    <source>
        <dbReference type="EMBL" id="MBZ6378971.1"/>
    </source>
</evidence>
<dbReference type="EMBL" id="JAGSGB010000002">
    <property type="protein sequence ID" value="MBZ6378971.1"/>
    <property type="molecule type" value="Genomic_DNA"/>
</dbReference>
<dbReference type="Proteomes" id="UP000824621">
    <property type="component" value="Unassembled WGS sequence"/>
</dbReference>
<proteinExistence type="predicted"/>
<gene>
    <name evidence="2" type="ORF">KCN53_10040</name>
</gene>
<keyword evidence="1" id="KW-1133">Transmembrane helix</keyword>
<keyword evidence="1" id="KW-0472">Membrane</keyword>
<reference evidence="2 3" key="1">
    <citation type="submission" date="2021-04" db="EMBL/GenBank/DDBJ databases">
        <authorList>
            <person name="Pira H."/>
            <person name="Risdian C."/>
            <person name="Wink J."/>
        </authorList>
    </citation>
    <scope>NUCLEOTIDE SEQUENCE [LARGE SCALE GENOMIC DNA]</scope>
    <source>
        <strain evidence="2 3">DSM 107782</strain>
    </source>
</reference>
<sequence>MTGSEMGKKLRLFLILLAWSGAIGGMIDGLITLYAAWEIAKDANIGIGVTVETHISMHLPILYFLKEVGYALAPNALIDWIFALPALLYFPFRVLVNLLFGWIMLKWANRLEVAEGDLAA</sequence>
<evidence type="ECO:0000256" key="1">
    <source>
        <dbReference type="SAM" id="Phobius"/>
    </source>
</evidence>
<evidence type="ECO:0000313" key="3">
    <source>
        <dbReference type="Proteomes" id="UP000824621"/>
    </source>
</evidence>
<comment type="caution">
    <text evidence="2">The sequence shown here is derived from an EMBL/GenBank/DDBJ whole genome shotgun (WGS) entry which is preliminary data.</text>
</comment>
<keyword evidence="1" id="KW-0812">Transmembrane</keyword>